<name>A0A060XIF2_ONCMY</name>
<sequence length="220" mass="24904">MDPKYQCFVPPSHLVITFALWQDAPSYWKRHCSSQNCSWMVGRSCSRRMCWYHSLFMAVFLGKIVSEPTPLAEKQPHMNGLRMLYCWHDTGVMVALTWSSPDKLFSRCPKQSERGFVRENDFTPVLSSPITVPFAEYQSVPDVFSGEKWLLCFPSSHQAILQKSSPHCACRCTHICLLPFLSKLCTGGASIPQLNQLGPGTCWTFLGAQKPSSQHLNRSP</sequence>
<reference evidence="1" key="1">
    <citation type="journal article" date="2014" name="Nat. Commun.">
        <title>The rainbow trout genome provides novel insights into evolution after whole-genome duplication in vertebrates.</title>
        <authorList>
            <person name="Berthelot C."/>
            <person name="Brunet F."/>
            <person name="Chalopin D."/>
            <person name="Juanchich A."/>
            <person name="Bernard M."/>
            <person name="Noel B."/>
            <person name="Bento P."/>
            <person name="Da Silva C."/>
            <person name="Labadie K."/>
            <person name="Alberti A."/>
            <person name="Aury J.M."/>
            <person name="Louis A."/>
            <person name="Dehais P."/>
            <person name="Bardou P."/>
            <person name="Montfort J."/>
            <person name="Klopp C."/>
            <person name="Cabau C."/>
            <person name="Gaspin C."/>
            <person name="Thorgaard G.H."/>
            <person name="Boussaha M."/>
            <person name="Quillet E."/>
            <person name="Guyomard R."/>
            <person name="Galiana D."/>
            <person name="Bobe J."/>
            <person name="Volff J.N."/>
            <person name="Genet C."/>
            <person name="Wincker P."/>
            <person name="Jaillon O."/>
            <person name="Roest Crollius H."/>
            <person name="Guiguen Y."/>
        </authorList>
    </citation>
    <scope>NUCLEOTIDE SEQUENCE [LARGE SCALE GENOMIC DNA]</scope>
</reference>
<organism evidence="1 2">
    <name type="scientific">Oncorhynchus mykiss</name>
    <name type="common">Rainbow trout</name>
    <name type="synonym">Salmo gairdneri</name>
    <dbReference type="NCBI Taxonomy" id="8022"/>
    <lineage>
        <taxon>Eukaryota</taxon>
        <taxon>Metazoa</taxon>
        <taxon>Chordata</taxon>
        <taxon>Craniata</taxon>
        <taxon>Vertebrata</taxon>
        <taxon>Euteleostomi</taxon>
        <taxon>Actinopterygii</taxon>
        <taxon>Neopterygii</taxon>
        <taxon>Teleostei</taxon>
        <taxon>Protacanthopterygii</taxon>
        <taxon>Salmoniformes</taxon>
        <taxon>Salmonidae</taxon>
        <taxon>Salmoninae</taxon>
        <taxon>Oncorhynchus</taxon>
    </lineage>
</organism>
<dbReference type="EMBL" id="FR905202">
    <property type="protein sequence ID" value="CDQ77094.1"/>
    <property type="molecule type" value="Genomic_DNA"/>
</dbReference>
<reference evidence="1" key="2">
    <citation type="submission" date="2014-03" db="EMBL/GenBank/DDBJ databases">
        <authorList>
            <person name="Genoscope - CEA"/>
        </authorList>
    </citation>
    <scope>NUCLEOTIDE SEQUENCE</scope>
</reference>
<evidence type="ECO:0000313" key="1">
    <source>
        <dbReference type="EMBL" id="CDQ77094.1"/>
    </source>
</evidence>
<dbReference type="AlphaFoldDB" id="A0A060XIF2"/>
<gene>
    <name evidence="1" type="ORF">GSONMT00038062001</name>
</gene>
<evidence type="ECO:0000313" key="2">
    <source>
        <dbReference type="Proteomes" id="UP000193380"/>
    </source>
</evidence>
<protein>
    <submittedName>
        <fullName evidence="1">Uncharacterized protein</fullName>
    </submittedName>
</protein>
<accession>A0A060XIF2</accession>
<dbReference type="Proteomes" id="UP000193380">
    <property type="component" value="Unassembled WGS sequence"/>
</dbReference>
<proteinExistence type="predicted"/>
<dbReference type="PaxDb" id="8022-A0A060XIF2"/>